<feature type="non-terminal residue" evidence="3">
    <location>
        <position position="299"/>
    </location>
</feature>
<dbReference type="HOGENOM" id="CLU_049466_0_0_1"/>
<dbReference type="OrthoDB" id="3801492at2759"/>
<reference evidence="3 4" key="1">
    <citation type="journal article" date="2013" name="PLoS Genet.">
        <title>Comparative genome structure, secondary metabolite, and effector coding capacity across Cochliobolus pathogens.</title>
        <authorList>
            <person name="Condon B.J."/>
            <person name="Leng Y."/>
            <person name="Wu D."/>
            <person name="Bushley K.E."/>
            <person name="Ohm R.A."/>
            <person name="Otillar R."/>
            <person name="Martin J."/>
            <person name="Schackwitz W."/>
            <person name="Grimwood J."/>
            <person name="MohdZainudin N."/>
            <person name="Xue C."/>
            <person name="Wang R."/>
            <person name="Manning V.A."/>
            <person name="Dhillon B."/>
            <person name="Tu Z.J."/>
            <person name="Steffenson B.J."/>
            <person name="Salamov A."/>
            <person name="Sun H."/>
            <person name="Lowry S."/>
            <person name="LaButti K."/>
            <person name="Han J."/>
            <person name="Copeland A."/>
            <person name="Lindquist E."/>
            <person name="Barry K."/>
            <person name="Schmutz J."/>
            <person name="Baker S.E."/>
            <person name="Ciuffetti L.M."/>
            <person name="Grigoriev I.V."/>
            <person name="Zhong S."/>
            <person name="Turgeon B.G."/>
        </authorList>
    </citation>
    <scope>NUCLEOTIDE SEQUENCE [LARGE SCALE GENOMIC DNA]</scope>
    <source>
        <strain evidence="3 4">ATCC 44560</strain>
    </source>
</reference>
<name>W6YKP2_COCMI</name>
<dbReference type="RefSeq" id="XP_007693729.1">
    <property type="nucleotide sequence ID" value="XM_007695539.1"/>
</dbReference>
<feature type="non-terminal residue" evidence="3">
    <location>
        <position position="1"/>
    </location>
</feature>
<evidence type="ECO:0000256" key="1">
    <source>
        <dbReference type="SAM" id="Coils"/>
    </source>
</evidence>
<feature type="coiled-coil region" evidence="1">
    <location>
        <begin position="126"/>
        <end position="153"/>
    </location>
</feature>
<evidence type="ECO:0000313" key="4">
    <source>
        <dbReference type="Proteomes" id="UP000054032"/>
    </source>
</evidence>
<keyword evidence="4" id="KW-1185">Reference proteome</keyword>
<dbReference type="GeneID" id="19124336"/>
<evidence type="ECO:0000256" key="2">
    <source>
        <dbReference type="SAM" id="MobiDB-lite"/>
    </source>
</evidence>
<organism evidence="3 4">
    <name type="scientific">Bipolaris oryzae ATCC 44560</name>
    <dbReference type="NCBI Taxonomy" id="930090"/>
    <lineage>
        <taxon>Eukaryota</taxon>
        <taxon>Fungi</taxon>
        <taxon>Dikarya</taxon>
        <taxon>Ascomycota</taxon>
        <taxon>Pezizomycotina</taxon>
        <taxon>Dothideomycetes</taxon>
        <taxon>Pleosporomycetidae</taxon>
        <taxon>Pleosporales</taxon>
        <taxon>Pleosporineae</taxon>
        <taxon>Pleosporaceae</taxon>
        <taxon>Bipolaris</taxon>
    </lineage>
</organism>
<dbReference type="Proteomes" id="UP000054032">
    <property type="component" value="Unassembled WGS sequence"/>
</dbReference>
<keyword evidence="1" id="KW-0175">Coiled coil</keyword>
<dbReference type="AlphaFoldDB" id="W6YKP2"/>
<evidence type="ECO:0000313" key="3">
    <source>
        <dbReference type="EMBL" id="EUC39757.1"/>
    </source>
</evidence>
<dbReference type="EMBL" id="KI964260">
    <property type="protein sequence ID" value="EUC39757.1"/>
    <property type="molecule type" value="Genomic_DNA"/>
</dbReference>
<proteinExistence type="predicted"/>
<gene>
    <name evidence="3" type="ORF">COCMIDRAFT_46782</name>
</gene>
<protein>
    <submittedName>
        <fullName evidence="3">Uncharacterized protein</fullName>
    </submittedName>
</protein>
<sequence length="299" mass="34380">LQIHLFILRCQVLQSMLDILERKPRTDEVKSNIHIHYDNIYRFASKAGKLAEGFDDTTLQARSEYWTGRGCGGLGDWQSAKTHFGNAIKLDTPNSANYHNGFQNRGLRPNERADVRFLLHIATRRYDRWVHKIEEARKTLSELEFEEIDWEKESMKDGYWTPYRDGLKRAIKQQAEIGRKTGRPMNHLLTSEGQEANILSQKEIKMVLRRLAKRDDKALLCRTLNAEEWRYIFRGNAAVGKDNLSANDTGKGETKDCLPDQPVEHSLPPSIHASAQPSPEISRNLCDELEENEYQSGGE</sequence>
<feature type="region of interest" description="Disordered" evidence="2">
    <location>
        <begin position="242"/>
        <end position="299"/>
    </location>
</feature>
<dbReference type="KEGG" id="bor:COCMIDRAFT_46782"/>
<accession>W6YKP2</accession>